<proteinExistence type="predicted"/>
<evidence type="ECO:0000313" key="2">
    <source>
        <dbReference type="Proteomes" id="UP000523139"/>
    </source>
</evidence>
<accession>A0A7X8TIT7</accession>
<dbReference type="EMBL" id="JABAHY010000002">
    <property type="protein sequence ID" value="NLS09255.1"/>
    <property type="molecule type" value="Genomic_DNA"/>
</dbReference>
<evidence type="ECO:0000313" key="1">
    <source>
        <dbReference type="EMBL" id="NLS09255.1"/>
    </source>
</evidence>
<keyword evidence="2" id="KW-1185">Reference proteome</keyword>
<comment type="caution">
    <text evidence="1">The sequence shown here is derived from an EMBL/GenBank/DDBJ whole genome shotgun (WGS) entry which is preliminary data.</text>
</comment>
<gene>
    <name evidence="1" type="ORF">HGQ17_04385</name>
</gene>
<dbReference type="InterPro" id="IPR015422">
    <property type="entry name" value="PyrdxlP-dep_Trfase_small"/>
</dbReference>
<dbReference type="Proteomes" id="UP000523139">
    <property type="component" value="Unassembled WGS sequence"/>
</dbReference>
<dbReference type="Gene3D" id="3.90.1150.10">
    <property type="entry name" value="Aspartate Aminotransferase, domain 1"/>
    <property type="match status" value="1"/>
</dbReference>
<evidence type="ECO:0008006" key="3">
    <source>
        <dbReference type="Google" id="ProtNLM"/>
    </source>
</evidence>
<dbReference type="RefSeq" id="WP_168886736.1">
    <property type="nucleotide sequence ID" value="NZ_JABAHY010000002.1"/>
</dbReference>
<sequence>MHKTRGVLLSKIGPSGSVLKIRPPLALREEHLPTLLGAITSATEELLG</sequence>
<dbReference type="AlphaFoldDB" id="A0A7X8TIT7"/>
<name>A0A7X8TIT7_9MICC</name>
<reference evidence="1 2" key="1">
    <citation type="submission" date="2020-04" db="EMBL/GenBank/DDBJ databases">
        <title>Nesterenkonia sp. nov., isolated from marine sediment.</title>
        <authorList>
            <person name="Zhang G."/>
        </authorList>
    </citation>
    <scope>NUCLEOTIDE SEQUENCE [LARGE SCALE GENOMIC DNA]</scope>
    <source>
        <strain evidence="1 2">MY13</strain>
    </source>
</reference>
<organism evidence="1 2">
    <name type="scientific">Nesterenkonia sedimenti</name>
    <dbReference type="NCBI Taxonomy" id="1463632"/>
    <lineage>
        <taxon>Bacteria</taxon>
        <taxon>Bacillati</taxon>
        <taxon>Actinomycetota</taxon>
        <taxon>Actinomycetes</taxon>
        <taxon>Micrococcales</taxon>
        <taxon>Micrococcaceae</taxon>
        <taxon>Nesterenkonia</taxon>
    </lineage>
</organism>
<protein>
    <recommendedName>
        <fullName evidence="3">Aminotransferase class III-fold pyridoxal phosphate-dependent enzyme</fullName>
    </recommendedName>
</protein>